<name>A0ABV9LIV9_9ACTN</name>
<feature type="transmembrane region" description="Helical" evidence="2">
    <location>
        <begin position="198"/>
        <end position="215"/>
    </location>
</feature>
<keyword evidence="2" id="KW-0472">Membrane</keyword>
<reference evidence="5" key="1">
    <citation type="journal article" date="2019" name="Int. J. Syst. Evol. Microbiol.">
        <title>The Global Catalogue of Microorganisms (GCM) 10K type strain sequencing project: providing services to taxonomists for standard genome sequencing and annotation.</title>
        <authorList>
            <consortium name="The Broad Institute Genomics Platform"/>
            <consortium name="The Broad Institute Genome Sequencing Center for Infectious Disease"/>
            <person name="Wu L."/>
            <person name="Ma J."/>
        </authorList>
    </citation>
    <scope>NUCLEOTIDE SEQUENCE [LARGE SCALE GENOMIC DNA]</scope>
    <source>
        <strain evidence="5">CCUG 62763</strain>
    </source>
</reference>
<keyword evidence="2" id="KW-1133">Transmembrane helix</keyword>
<feature type="transmembrane region" description="Helical" evidence="2">
    <location>
        <begin position="137"/>
        <end position="159"/>
    </location>
</feature>
<accession>A0ABV9LIV9</accession>
<keyword evidence="4" id="KW-0808">Transferase</keyword>
<feature type="region of interest" description="Disordered" evidence="1">
    <location>
        <begin position="347"/>
        <end position="371"/>
    </location>
</feature>
<keyword evidence="2" id="KW-0812">Transmembrane</keyword>
<evidence type="ECO:0000259" key="3">
    <source>
        <dbReference type="Pfam" id="PF01757"/>
    </source>
</evidence>
<gene>
    <name evidence="4" type="ORF">ACFO3M_10540</name>
</gene>
<evidence type="ECO:0000256" key="1">
    <source>
        <dbReference type="SAM" id="MobiDB-lite"/>
    </source>
</evidence>
<feature type="transmembrane region" description="Helical" evidence="2">
    <location>
        <begin position="222"/>
        <end position="238"/>
    </location>
</feature>
<protein>
    <submittedName>
        <fullName evidence="4">Acyltransferase family protein</fullName>
        <ecNumber evidence="4">2.3.-.-</ecNumber>
    </submittedName>
</protein>
<feature type="transmembrane region" description="Helical" evidence="2">
    <location>
        <begin position="311"/>
        <end position="334"/>
    </location>
</feature>
<proteinExistence type="predicted"/>
<keyword evidence="5" id="KW-1185">Reference proteome</keyword>
<keyword evidence="4" id="KW-0012">Acyltransferase</keyword>
<organism evidence="4 5">
    <name type="scientific">Geodermatophilus arenarius</name>
    <dbReference type="NCBI Taxonomy" id="1137990"/>
    <lineage>
        <taxon>Bacteria</taxon>
        <taxon>Bacillati</taxon>
        <taxon>Actinomycetota</taxon>
        <taxon>Actinomycetes</taxon>
        <taxon>Geodermatophilales</taxon>
        <taxon>Geodermatophilaceae</taxon>
        <taxon>Geodermatophilus</taxon>
    </lineage>
</organism>
<dbReference type="RefSeq" id="WP_387988540.1">
    <property type="nucleotide sequence ID" value="NZ_JBHSGR010000009.1"/>
</dbReference>
<dbReference type="Proteomes" id="UP001596025">
    <property type="component" value="Unassembled WGS sequence"/>
</dbReference>
<evidence type="ECO:0000313" key="5">
    <source>
        <dbReference type="Proteomes" id="UP001596025"/>
    </source>
</evidence>
<dbReference type="PANTHER" id="PTHR23028">
    <property type="entry name" value="ACETYLTRANSFERASE"/>
    <property type="match status" value="1"/>
</dbReference>
<feature type="transmembrane region" description="Helical" evidence="2">
    <location>
        <begin position="43"/>
        <end position="65"/>
    </location>
</feature>
<dbReference type="GO" id="GO:0016746">
    <property type="term" value="F:acyltransferase activity"/>
    <property type="evidence" value="ECO:0007669"/>
    <property type="project" value="UniProtKB-KW"/>
</dbReference>
<dbReference type="Pfam" id="PF01757">
    <property type="entry name" value="Acyl_transf_3"/>
    <property type="match status" value="1"/>
</dbReference>
<evidence type="ECO:0000313" key="4">
    <source>
        <dbReference type="EMBL" id="MFC4693822.1"/>
    </source>
</evidence>
<sequence>MPAPDVRLHRLTGLRAVAAFAVFAFHARQVFFEDGPADWLARYVMASGFTGVAFFFVLSGFVLTWSHRPGDSAPAFYRRRFARVAPAYWAACIVGAAVAATEQDDRRIAAVVESLPSLAAVQAWIPDRAVFFGGNAVGWTISCEAFFYLLFPVLVVLLPRTPTRRLLAALVLLVLTATPALVWLAATGEVPEYLGIVPVQRLTEFLLGMVAAAALRTGWRPPVRFGTAALLAALSYLAVAVIPYAYLVVAGPYALLVAAAAARDLEGGRPGVGGRWGRRLGEWSFAFYLVHQIALRAVAPQILFVREAPELALLATIGCFLLALVGSIALYRIVEAPLERRLRGTRPRPEMVDAEGRRDADPDDVAPPARA</sequence>
<feature type="compositionally biased region" description="Basic and acidic residues" evidence="1">
    <location>
        <begin position="347"/>
        <end position="360"/>
    </location>
</feature>
<comment type="caution">
    <text evidence="4">The sequence shown here is derived from an EMBL/GenBank/DDBJ whole genome shotgun (WGS) entry which is preliminary data.</text>
</comment>
<dbReference type="EC" id="2.3.-.-" evidence="4"/>
<dbReference type="InterPro" id="IPR050879">
    <property type="entry name" value="Acyltransferase_3"/>
</dbReference>
<feature type="transmembrane region" description="Helical" evidence="2">
    <location>
        <begin position="85"/>
        <end position="101"/>
    </location>
</feature>
<dbReference type="EMBL" id="JBHSGR010000009">
    <property type="protein sequence ID" value="MFC4693822.1"/>
    <property type="molecule type" value="Genomic_DNA"/>
</dbReference>
<feature type="domain" description="Acyltransferase 3" evidence="3">
    <location>
        <begin position="9"/>
        <end position="332"/>
    </location>
</feature>
<dbReference type="PANTHER" id="PTHR23028:SF53">
    <property type="entry name" value="ACYL_TRANSF_3 DOMAIN-CONTAINING PROTEIN"/>
    <property type="match status" value="1"/>
</dbReference>
<dbReference type="InterPro" id="IPR002656">
    <property type="entry name" value="Acyl_transf_3_dom"/>
</dbReference>
<feature type="transmembrane region" description="Helical" evidence="2">
    <location>
        <begin position="166"/>
        <end position="186"/>
    </location>
</feature>
<feature type="transmembrane region" description="Helical" evidence="2">
    <location>
        <begin position="12"/>
        <end position="31"/>
    </location>
</feature>
<evidence type="ECO:0000256" key="2">
    <source>
        <dbReference type="SAM" id="Phobius"/>
    </source>
</evidence>